<evidence type="ECO:0008006" key="3">
    <source>
        <dbReference type="Google" id="ProtNLM"/>
    </source>
</evidence>
<organism evidence="1 2">
    <name type="scientific">Rickenella mellea</name>
    <dbReference type="NCBI Taxonomy" id="50990"/>
    <lineage>
        <taxon>Eukaryota</taxon>
        <taxon>Fungi</taxon>
        <taxon>Dikarya</taxon>
        <taxon>Basidiomycota</taxon>
        <taxon>Agaricomycotina</taxon>
        <taxon>Agaricomycetes</taxon>
        <taxon>Hymenochaetales</taxon>
        <taxon>Rickenellaceae</taxon>
        <taxon>Rickenella</taxon>
    </lineage>
</organism>
<dbReference type="SUPFAM" id="SSF52047">
    <property type="entry name" value="RNI-like"/>
    <property type="match status" value="1"/>
</dbReference>
<gene>
    <name evidence="1" type="ORF">BD410DRAFT_100020</name>
</gene>
<protein>
    <recommendedName>
        <fullName evidence="3">F-box domain-containing protein</fullName>
    </recommendedName>
</protein>
<evidence type="ECO:0000313" key="1">
    <source>
        <dbReference type="EMBL" id="TDL15677.1"/>
    </source>
</evidence>
<dbReference type="STRING" id="50990.A0A4Y7PJW5"/>
<dbReference type="AlphaFoldDB" id="A0A4Y7PJW5"/>
<evidence type="ECO:0000313" key="2">
    <source>
        <dbReference type="Proteomes" id="UP000294933"/>
    </source>
</evidence>
<dbReference type="OrthoDB" id="2269034at2759"/>
<keyword evidence="2" id="KW-1185">Reference proteome</keyword>
<accession>A0A4Y7PJW5</accession>
<dbReference type="Gene3D" id="3.80.10.10">
    <property type="entry name" value="Ribonuclease Inhibitor"/>
    <property type="match status" value="1"/>
</dbReference>
<sequence>MDRISEDNMTIQQFEHSSSVAQNLAPELLREIFLHCVSGEDRANDTDPYPQRSLRCVFEAPLLLGRVCSRWRSVSISSPELWVCFTVGDRDRSLCHLEKDLEATQYWMSKSGSRPLSILACYLLTEDQELLQPVLECLVSQSWRWENIKVMVSSHFKNIVLPLFRPGDLPRLVKFDYRIGGPVTDGSAEFVLSSAPRLQSLQYRGRKVHVDFGGRKEHNIKRIVITYDWDGRISLGDLLACFTRCPLLEELQIPICVREWEEGRHELPSAICAFHLTHLSLTWSPAIDPGHLFDRLFLPVLISLELAVAVDTPFSHTDWPHLQAMLANSLPPLRILRLRRLPIREVTLIGCLGLIPTLNSLNVQGVDFSDRFLHSLTIAEAVTHASQNQCPCLERIRLGWKCDFSERAMIEMIVSRMEKNTKNAGLGFASGRAPIAIKCPFAFGRIQSYPDIAACIKDGLVLVDGGYWQTDIV</sequence>
<dbReference type="EMBL" id="ML170266">
    <property type="protein sequence ID" value="TDL15677.1"/>
    <property type="molecule type" value="Genomic_DNA"/>
</dbReference>
<reference evidence="1 2" key="1">
    <citation type="submission" date="2018-06" db="EMBL/GenBank/DDBJ databases">
        <title>A transcriptomic atlas of mushroom development highlights an independent origin of complex multicellularity.</title>
        <authorList>
            <consortium name="DOE Joint Genome Institute"/>
            <person name="Krizsan K."/>
            <person name="Almasi E."/>
            <person name="Merenyi Z."/>
            <person name="Sahu N."/>
            <person name="Viragh M."/>
            <person name="Koszo T."/>
            <person name="Mondo S."/>
            <person name="Kiss B."/>
            <person name="Balint B."/>
            <person name="Kues U."/>
            <person name="Barry K."/>
            <person name="Hegedus J.C."/>
            <person name="Henrissat B."/>
            <person name="Johnson J."/>
            <person name="Lipzen A."/>
            <person name="Ohm R."/>
            <person name="Nagy I."/>
            <person name="Pangilinan J."/>
            <person name="Yan J."/>
            <person name="Xiong Y."/>
            <person name="Grigoriev I.V."/>
            <person name="Hibbett D.S."/>
            <person name="Nagy L.G."/>
        </authorList>
    </citation>
    <scope>NUCLEOTIDE SEQUENCE [LARGE SCALE GENOMIC DNA]</scope>
    <source>
        <strain evidence="1 2">SZMC22713</strain>
    </source>
</reference>
<dbReference type="VEuPathDB" id="FungiDB:BD410DRAFT_100020"/>
<proteinExistence type="predicted"/>
<dbReference type="Proteomes" id="UP000294933">
    <property type="component" value="Unassembled WGS sequence"/>
</dbReference>
<dbReference type="InterPro" id="IPR032675">
    <property type="entry name" value="LRR_dom_sf"/>
</dbReference>
<name>A0A4Y7PJW5_9AGAM</name>